<dbReference type="KEGG" id="saci:Sinac_3674"/>
<evidence type="ECO:0000313" key="3">
    <source>
        <dbReference type="Proteomes" id="UP000010798"/>
    </source>
</evidence>
<accession>L0DGF1</accession>
<keyword evidence="3" id="KW-1185">Reference proteome</keyword>
<dbReference type="Pfam" id="PF21746">
    <property type="entry name" value="DUF6869"/>
    <property type="match status" value="1"/>
</dbReference>
<sequence length="59" mass="6859">MGRHVADYMAVVEKATAADPKFIRMLTTVWKHTITDEVWERFQTLKKKYSDSDDIPADT</sequence>
<reference evidence="2 3" key="1">
    <citation type="submission" date="2012-02" db="EMBL/GenBank/DDBJ databases">
        <title>Complete sequence of chromosome of Singulisphaera acidiphila DSM 18658.</title>
        <authorList>
            <consortium name="US DOE Joint Genome Institute (JGI-PGF)"/>
            <person name="Lucas S."/>
            <person name="Copeland A."/>
            <person name="Lapidus A."/>
            <person name="Glavina del Rio T."/>
            <person name="Dalin E."/>
            <person name="Tice H."/>
            <person name="Bruce D."/>
            <person name="Goodwin L."/>
            <person name="Pitluck S."/>
            <person name="Peters L."/>
            <person name="Ovchinnikova G."/>
            <person name="Chertkov O."/>
            <person name="Kyrpides N."/>
            <person name="Mavromatis K."/>
            <person name="Ivanova N."/>
            <person name="Brettin T."/>
            <person name="Detter J.C."/>
            <person name="Han C."/>
            <person name="Larimer F."/>
            <person name="Land M."/>
            <person name="Hauser L."/>
            <person name="Markowitz V."/>
            <person name="Cheng J.-F."/>
            <person name="Hugenholtz P."/>
            <person name="Woyke T."/>
            <person name="Wu D."/>
            <person name="Tindall B."/>
            <person name="Pomrenke H."/>
            <person name="Brambilla E."/>
            <person name="Klenk H.-P."/>
            <person name="Eisen J.A."/>
        </authorList>
    </citation>
    <scope>NUCLEOTIDE SEQUENCE [LARGE SCALE GENOMIC DNA]</scope>
    <source>
        <strain evidence="3">ATCC BAA-1392 / DSM 18658 / VKM B-2454 / MOB10</strain>
    </source>
</reference>
<organism evidence="2 3">
    <name type="scientific">Singulisphaera acidiphila (strain ATCC BAA-1392 / DSM 18658 / VKM B-2454 / MOB10)</name>
    <dbReference type="NCBI Taxonomy" id="886293"/>
    <lineage>
        <taxon>Bacteria</taxon>
        <taxon>Pseudomonadati</taxon>
        <taxon>Planctomycetota</taxon>
        <taxon>Planctomycetia</taxon>
        <taxon>Isosphaerales</taxon>
        <taxon>Isosphaeraceae</taxon>
        <taxon>Singulisphaera</taxon>
    </lineage>
</organism>
<dbReference type="AlphaFoldDB" id="L0DGF1"/>
<dbReference type="HOGENOM" id="CLU_2958283_0_0_0"/>
<dbReference type="STRING" id="886293.Sinac_3674"/>
<evidence type="ECO:0000313" key="2">
    <source>
        <dbReference type="EMBL" id="AGA27920.1"/>
    </source>
</evidence>
<dbReference type="EMBL" id="CP003364">
    <property type="protein sequence ID" value="AGA27920.1"/>
    <property type="molecule type" value="Genomic_DNA"/>
</dbReference>
<protein>
    <recommendedName>
        <fullName evidence="1">DUF6869 domain-containing protein</fullName>
    </recommendedName>
</protein>
<dbReference type="InterPro" id="IPR049221">
    <property type="entry name" value="DUF6869"/>
</dbReference>
<proteinExistence type="predicted"/>
<name>L0DGF1_SINAD</name>
<gene>
    <name evidence="2" type="ordered locus">Sinac_3674</name>
</gene>
<feature type="domain" description="DUF6869" evidence="1">
    <location>
        <begin position="4"/>
        <end position="48"/>
    </location>
</feature>
<evidence type="ECO:0000259" key="1">
    <source>
        <dbReference type="Pfam" id="PF21746"/>
    </source>
</evidence>
<dbReference type="Proteomes" id="UP000010798">
    <property type="component" value="Chromosome"/>
</dbReference>